<sequence length="69" mass="8138">MLNGREFMVNKEDKSILFCNEVLGLDDTLYMTNKPLMKDRINNYPGTSGTSKHMDLFRFYKTVKNKRKT</sequence>
<name>A0A5E4NLJ0_9HEMI</name>
<proteinExistence type="predicted"/>
<evidence type="ECO:0000313" key="1">
    <source>
        <dbReference type="EMBL" id="VVC45822.1"/>
    </source>
</evidence>
<dbReference type="AlphaFoldDB" id="A0A5E4NLJ0"/>
<keyword evidence="2" id="KW-1185">Reference proteome</keyword>
<gene>
    <name evidence="1" type="ORF">CINCED_3A006754</name>
</gene>
<accession>A0A5E4NLJ0</accession>
<dbReference type="EMBL" id="CABPRJ010002414">
    <property type="protein sequence ID" value="VVC45822.1"/>
    <property type="molecule type" value="Genomic_DNA"/>
</dbReference>
<protein>
    <submittedName>
        <fullName evidence="1">Uncharacterized protein</fullName>
    </submittedName>
</protein>
<organism evidence="1 2">
    <name type="scientific">Cinara cedri</name>
    <dbReference type="NCBI Taxonomy" id="506608"/>
    <lineage>
        <taxon>Eukaryota</taxon>
        <taxon>Metazoa</taxon>
        <taxon>Ecdysozoa</taxon>
        <taxon>Arthropoda</taxon>
        <taxon>Hexapoda</taxon>
        <taxon>Insecta</taxon>
        <taxon>Pterygota</taxon>
        <taxon>Neoptera</taxon>
        <taxon>Paraneoptera</taxon>
        <taxon>Hemiptera</taxon>
        <taxon>Sternorrhyncha</taxon>
        <taxon>Aphidomorpha</taxon>
        <taxon>Aphidoidea</taxon>
        <taxon>Aphididae</taxon>
        <taxon>Lachninae</taxon>
        <taxon>Cinara</taxon>
    </lineage>
</organism>
<dbReference type="OrthoDB" id="6590187at2759"/>
<reference evidence="1 2" key="1">
    <citation type="submission" date="2019-08" db="EMBL/GenBank/DDBJ databases">
        <authorList>
            <person name="Alioto T."/>
            <person name="Alioto T."/>
            <person name="Gomez Garrido J."/>
        </authorList>
    </citation>
    <scope>NUCLEOTIDE SEQUENCE [LARGE SCALE GENOMIC DNA]</scope>
</reference>
<dbReference type="Proteomes" id="UP000325440">
    <property type="component" value="Unassembled WGS sequence"/>
</dbReference>
<evidence type="ECO:0000313" key="2">
    <source>
        <dbReference type="Proteomes" id="UP000325440"/>
    </source>
</evidence>